<dbReference type="InterPro" id="IPR018391">
    <property type="entry name" value="PQQ_b-propeller_rpt"/>
</dbReference>
<evidence type="ECO:0000313" key="3">
    <source>
        <dbReference type="EMBL" id="OFC91897.1"/>
    </source>
</evidence>
<dbReference type="Gene3D" id="2.130.10.10">
    <property type="entry name" value="YVTN repeat-like/Quinoprotein amine dehydrogenase"/>
    <property type="match status" value="1"/>
</dbReference>
<dbReference type="SMART" id="SM00564">
    <property type="entry name" value="PQQ"/>
    <property type="match status" value="6"/>
</dbReference>
<feature type="domain" description="Pyrrolo-quinoline quinone repeat" evidence="2">
    <location>
        <begin position="142"/>
        <end position="251"/>
    </location>
</feature>
<reference evidence="3 4" key="1">
    <citation type="submission" date="2016-04" db="EMBL/GenBank/DDBJ databases">
        <title>Bacillus thuringiensis and Bacillus weihenstephanensis as novel biocontrol agents of wilt causing Verticillium species.</title>
        <authorList>
            <person name="Hollensteiner J."/>
            <person name="Wemheuer F."/>
            <person name="Harting R."/>
            <person name="Kolarzyk A."/>
            <person name="Diaz-Valerio S."/>
            <person name="Poehlein A."/>
            <person name="Brzuszkiewicz E."/>
            <person name="Nesemann K."/>
            <person name="Braus-Stromeyer S."/>
            <person name="Braus G."/>
            <person name="Daniel R."/>
            <person name="Liesegang H."/>
        </authorList>
    </citation>
    <scope>NUCLEOTIDE SEQUENCE [LARGE SCALE GENOMIC DNA]</scope>
    <source>
        <strain evidence="3 4">GOE4</strain>
    </source>
</reference>
<dbReference type="Proteomes" id="UP000175994">
    <property type="component" value="Unassembled WGS sequence"/>
</dbReference>
<dbReference type="Pfam" id="PF13360">
    <property type="entry name" value="PQQ_2"/>
    <property type="match status" value="2"/>
</dbReference>
<keyword evidence="1" id="KW-0732">Signal</keyword>
<dbReference type="SUPFAM" id="SSF50998">
    <property type="entry name" value="Quinoprotein alcohol dehydrogenase-like"/>
    <property type="match status" value="1"/>
</dbReference>
<protein>
    <recommendedName>
        <fullName evidence="2">Pyrrolo-quinoline quinone repeat domain-containing protein</fullName>
    </recommendedName>
</protein>
<comment type="caution">
    <text evidence="3">The sequence shown here is derived from an EMBL/GenBank/DDBJ whole genome shotgun (WGS) entry which is preliminary data.</text>
</comment>
<gene>
    <name evidence="3" type="ORF">BTGOE4_35950</name>
</gene>
<dbReference type="InterPro" id="IPR002372">
    <property type="entry name" value="PQQ_rpt_dom"/>
</dbReference>
<name>A0A9X5N2U2_BACTU</name>
<sequence length="459" mass="51065">MKKIKFILLSLVMILITSFTHSSNISAEKEKYENSFPQGSQYEQGEYDSRAHQPLAYNWSNNSPYNGTDVNNIRWKYRITGMNSFLGQPVIGNDGTIYAGNMNHKLYALNSDGSLKWEYTSQESNIKSPASIGANNTIYFSAGPLYALNSDGSLKWKSQNKGFYQTPAIGKDGTIYVYSTNGSSLEAYNPDGSLKWKSNSMLGRSTLYSTGNLIAADGTIYTVTGGYLYAHKNNGEEKWKLKLPEEIKGNYSIGLSGEIYITLSKKILVVSPSGTIQAEWDLNENLYGTPIISQKDEVIYVGGTKNLFALNKDGSIKWKYPTNNLVTLSPLLDNNGIIYTGVRNDGIHVLNPDGSLKWKVDLSSSQAVFSNNNSLSMDKLGNLYLFAQELEDNNSKSYNTIMSIGKTTDNICPTPTEGNGYIEWLEYKMKNGDLTSEEIQRAQERLAEDLNTLNKLAKK</sequence>
<feature type="chain" id="PRO_5040806787" description="Pyrrolo-quinoline quinone repeat domain-containing protein" evidence="1">
    <location>
        <begin position="23"/>
        <end position="459"/>
    </location>
</feature>
<dbReference type="InterPro" id="IPR011047">
    <property type="entry name" value="Quinoprotein_ADH-like_sf"/>
</dbReference>
<dbReference type="AlphaFoldDB" id="A0A9X5N2U2"/>
<feature type="signal peptide" evidence="1">
    <location>
        <begin position="1"/>
        <end position="22"/>
    </location>
</feature>
<dbReference type="Gene3D" id="2.40.10.480">
    <property type="match status" value="1"/>
</dbReference>
<organism evidence="3 4">
    <name type="scientific">Bacillus thuringiensis</name>
    <dbReference type="NCBI Taxonomy" id="1428"/>
    <lineage>
        <taxon>Bacteria</taxon>
        <taxon>Bacillati</taxon>
        <taxon>Bacillota</taxon>
        <taxon>Bacilli</taxon>
        <taxon>Bacillales</taxon>
        <taxon>Bacillaceae</taxon>
        <taxon>Bacillus</taxon>
        <taxon>Bacillus cereus group</taxon>
    </lineage>
</organism>
<evidence type="ECO:0000259" key="2">
    <source>
        <dbReference type="Pfam" id="PF13360"/>
    </source>
</evidence>
<proteinExistence type="predicted"/>
<dbReference type="RefSeq" id="WP_070184114.1">
    <property type="nucleotide sequence ID" value="NZ_LXLI01000026.1"/>
</dbReference>
<feature type="domain" description="Pyrrolo-quinoline quinone repeat" evidence="2">
    <location>
        <begin position="273"/>
        <end position="382"/>
    </location>
</feature>
<accession>A0A9X5N2U2</accession>
<evidence type="ECO:0000313" key="4">
    <source>
        <dbReference type="Proteomes" id="UP000175994"/>
    </source>
</evidence>
<dbReference type="EMBL" id="LXLI01000026">
    <property type="protein sequence ID" value="OFC91897.1"/>
    <property type="molecule type" value="Genomic_DNA"/>
</dbReference>
<dbReference type="InterPro" id="IPR015943">
    <property type="entry name" value="WD40/YVTN_repeat-like_dom_sf"/>
</dbReference>
<evidence type="ECO:0000256" key="1">
    <source>
        <dbReference type="SAM" id="SignalP"/>
    </source>
</evidence>